<keyword evidence="3" id="KW-1185">Reference proteome</keyword>
<dbReference type="PATRIC" id="fig|1204725.3.peg.2495"/>
<feature type="compositionally biased region" description="Basic and acidic residues" evidence="1">
    <location>
        <begin position="118"/>
        <end position="127"/>
    </location>
</feature>
<feature type="region of interest" description="Disordered" evidence="1">
    <location>
        <begin position="118"/>
        <end position="205"/>
    </location>
</feature>
<feature type="compositionally biased region" description="Basic and acidic residues" evidence="1">
    <location>
        <begin position="221"/>
        <end position="231"/>
    </location>
</feature>
<dbReference type="InterPro" id="IPR019249">
    <property type="entry name" value="DUF2226"/>
</dbReference>
<protein>
    <recommendedName>
        <fullName evidence="4">DUF2226 domain-containing protein</fullName>
    </recommendedName>
</protein>
<evidence type="ECO:0000313" key="2">
    <source>
        <dbReference type="EMBL" id="EKF84682.1"/>
    </source>
</evidence>
<gene>
    <name evidence="2" type="ORF">A994_12423</name>
</gene>
<dbReference type="Proteomes" id="UP000007360">
    <property type="component" value="Unassembled WGS sequence"/>
</dbReference>
<dbReference type="Pfam" id="PF09987">
    <property type="entry name" value="DUF2226"/>
    <property type="match status" value="1"/>
</dbReference>
<proteinExistence type="predicted"/>
<feature type="compositionally biased region" description="Basic and acidic residues" evidence="1">
    <location>
        <begin position="161"/>
        <end position="175"/>
    </location>
</feature>
<comment type="caution">
    <text evidence="2">The sequence shown here is derived from an EMBL/GenBank/DDBJ whole genome shotgun (WGS) entry which is preliminary data.</text>
</comment>
<feature type="region of interest" description="Disordered" evidence="1">
    <location>
        <begin position="269"/>
        <end position="295"/>
    </location>
</feature>
<evidence type="ECO:0000256" key="1">
    <source>
        <dbReference type="SAM" id="MobiDB-lite"/>
    </source>
</evidence>
<dbReference type="RefSeq" id="WP_004032019.1">
    <property type="nucleotide sequence ID" value="NZ_AMPO01000014.1"/>
</dbReference>
<feature type="compositionally biased region" description="Basic and acidic residues" evidence="1">
    <location>
        <begin position="270"/>
        <end position="295"/>
    </location>
</feature>
<name>K2R0H3_METFP</name>
<dbReference type="OrthoDB" id="71386at2157"/>
<feature type="compositionally biased region" description="Acidic residues" evidence="1">
    <location>
        <begin position="129"/>
        <end position="144"/>
    </location>
</feature>
<sequence>MEMPITKPSMVSYADELDFSKLMEDLASDNKNGFIRVTSRSEEGYILYKNGKQVAASFDRFSKLEALEKISSALGVKNTLIEVFDVGPSQVDYLLDLNKPYAFDAGSNVYDVIGELKKTETPEKPQEETQGEPQEESISSEEPAESIYTEEPAEKLIASKKVLEEEASSGKDSNEKIVPGNSAAEEIPPILEESSKIETTVDNSSEGAVLVTEVVKPPADEKIDSALKEDLSLTESINEPKMDEIKSSNTPVEMSESEDLIQDNVLKPPVTDEKVETPSKVEDFKSSNAPKEEDEAKPIDRLELLKKYGIKDVQDDDVENLLQSYKGGIIDDDDDVERVELVLMNLIKKSVLGIPKIKGTEVMVFLDNYKELTGTINIITEYESQGFLNKIMGQSRTATNLRRQIINIAEIAIKKSFRQYPEVVEKFEINVEFS</sequence>
<organism evidence="2 3">
    <name type="scientific">Methanobacterium formicicum (strain DSM 3637 / PP1)</name>
    <dbReference type="NCBI Taxonomy" id="1204725"/>
    <lineage>
        <taxon>Archaea</taxon>
        <taxon>Methanobacteriati</taxon>
        <taxon>Methanobacteriota</taxon>
        <taxon>Methanomada group</taxon>
        <taxon>Methanobacteria</taxon>
        <taxon>Methanobacteriales</taxon>
        <taxon>Methanobacteriaceae</taxon>
        <taxon>Methanobacterium</taxon>
    </lineage>
</organism>
<feature type="region of interest" description="Disordered" evidence="1">
    <location>
        <begin position="221"/>
        <end position="257"/>
    </location>
</feature>
<dbReference type="EMBL" id="AMPO01000014">
    <property type="protein sequence ID" value="EKF84682.1"/>
    <property type="molecule type" value="Genomic_DNA"/>
</dbReference>
<evidence type="ECO:0008006" key="4">
    <source>
        <dbReference type="Google" id="ProtNLM"/>
    </source>
</evidence>
<evidence type="ECO:0000313" key="3">
    <source>
        <dbReference type="Proteomes" id="UP000007360"/>
    </source>
</evidence>
<reference evidence="2 3" key="1">
    <citation type="journal article" date="2012" name="J. Bacteriol.">
        <title>Draft genome sequence of Methanobacterium formicicum DSM 3637, an archaebacterium isolated from the methane producer amoeba Pelomyxa palustris.</title>
        <authorList>
            <person name="Gutierrez G."/>
        </authorList>
    </citation>
    <scope>NUCLEOTIDE SEQUENCE [LARGE SCALE GENOMIC DNA]</scope>
    <source>
        <strain evidence="3">DSM 3637 / PP1</strain>
    </source>
</reference>
<dbReference type="AlphaFoldDB" id="K2R0H3"/>
<accession>K2R0H3</accession>